<comment type="caution">
    <text evidence="2">The sequence shown here is derived from an EMBL/GenBank/DDBJ whole genome shotgun (WGS) entry which is preliminary data.</text>
</comment>
<feature type="region of interest" description="Disordered" evidence="1">
    <location>
        <begin position="174"/>
        <end position="193"/>
    </location>
</feature>
<protein>
    <submittedName>
        <fullName evidence="2">Uncharacterized protein</fullName>
    </submittedName>
</protein>
<keyword evidence="3" id="KW-1185">Reference proteome</keyword>
<dbReference type="AlphaFoldDB" id="A0ABD2YJ55"/>
<accession>A0ABD2YJ55</accession>
<reference evidence="2 3" key="1">
    <citation type="submission" date="2024-11" db="EMBL/GenBank/DDBJ databases">
        <title>A near-complete genome assembly of Cinchona calisaya.</title>
        <authorList>
            <person name="Lian D.C."/>
            <person name="Zhao X.W."/>
            <person name="Wei L."/>
        </authorList>
    </citation>
    <scope>NUCLEOTIDE SEQUENCE [LARGE SCALE GENOMIC DNA]</scope>
    <source>
        <tissue evidence="2">Nenye</tissue>
    </source>
</reference>
<dbReference type="Proteomes" id="UP001630127">
    <property type="component" value="Unassembled WGS sequence"/>
</dbReference>
<dbReference type="EMBL" id="JBJUIK010000013">
    <property type="protein sequence ID" value="KAL3506362.1"/>
    <property type="molecule type" value="Genomic_DNA"/>
</dbReference>
<proteinExistence type="predicted"/>
<sequence length="193" mass="21469">MRRMEKWILDCAKGARDWTFDVLEGCLYVASDYERTSVAVWVMKEYGVRDSWIKVVSVPYLGGPNEYWQSTSVCLSRNGEILLILGLPLVLYSPKSSTFRIRSPEPESKPDIGLHDMYEDDGSPHLPMPPHSLAGPRASVPFSSDQFILQDIIPLKSSSSTPFHGLDGMSLGTSFENLSQPGSRCPGITLTQE</sequence>
<gene>
    <name evidence="2" type="ORF">ACH5RR_031744</name>
</gene>
<organism evidence="2 3">
    <name type="scientific">Cinchona calisaya</name>
    <dbReference type="NCBI Taxonomy" id="153742"/>
    <lineage>
        <taxon>Eukaryota</taxon>
        <taxon>Viridiplantae</taxon>
        <taxon>Streptophyta</taxon>
        <taxon>Embryophyta</taxon>
        <taxon>Tracheophyta</taxon>
        <taxon>Spermatophyta</taxon>
        <taxon>Magnoliopsida</taxon>
        <taxon>eudicotyledons</taxon>
        <taxon>Gunneridae</taxon>
        <taxon>Pentapetalae</taxon>
        <taxon>asterids</taxon>
        <taxon>lamiids</taxon>
        <taxon>Gentianales</taxon>
        <taxon>Rubiaceae</taxon>
        <taxon>Cinchonoideae</taxon>
        <taxon>Cinchoneae</taxon>
        <taxon>Cinchona</taxon>
    </lineage>
</organism>
<evidence type="ECO:0000313" key="2">
    <source>
        <dbReference type="EMBL" id="KAL3506362.1"/>
    </source>
</evidence>
<name>A0ABD2YJ55_9GENT</name>
<evidence type="ECO:0000256" key="1">
    <source>
        <dbReference type="SAM" id="MobiDB-lite"/>
    </source>
</evidence>
<evidence type="ECO:0000313" key="3">
    <source>
        <dbReference type="Proteomes" id="UP001630127"/>
    </source>
</evidence>